<name>A0A0C9TV53_SPHS4</name>
<comment type="similarity">
    <text evidence="4">Belongs to the CWC24 family.</text>
</comment>
<accession>A0A0C9TV53</accession>
<dbReference type="GO" id="GO:0005684">
    <property type="term" value="C:U2-type spliceosomal complex"/>
    <property type="evidence" value="ECO:0007669"/>
    <property type="project" value="TreeGrafter"/>
</dbReference>
<dbReference type="SUPFAM" id="SSF57850">
    <property type="entry name" value="RING/U-box"/>
    <property type="match status" value="1"/>
</dbReference>
<dbReference type="GO" id="GO:0006397">
    <property type="term" value="P:mRNA processing"/>
    <property type="evidence" value="ECO:0007669"/>
    <property type="project" value="UniProtKB-KW"/>
</dbReference>
<keyword evidence="4" id="KW-0539">Nucleus</keyword>
<keyword evidence="4" id="KW-0508">mRNA splicing</keyword>
<keyword evidence="1" id="KW-0479">Metal-binding</keyword>
<comment type="subunit">
    <text evidence="4">Associated with the spliceosome.</text>
</comment>
<comment type="subcellular location">
    <subcellularLocation>
        <location evidence="4">Nucleus</location>
    </subcellularLocation>
</comment>
<evidence type="ECO:0000256" key="5">
    <source>
        <dbReference type="SAM" id="MobiDB-lite"/>
    </source>
</evidence>
<evidence type="ECO:0000313" key="8">
    <source>
        <dbReference type="Proteomes" id="UP000054279"/>
    </source>
</evidence>
<dbReference type="InterPro" id="IPR039971">
    <property type="entry name" value="CWC24-like"/>
</dbReference>
<dbReference type="InterPro" id="IPR013083">
    <property type="entry name" value="Znf_RING/FYVE/PHD"/>
</dbReference>
<evidence type="ECO:0000313" key="7">
    <source>
        <dbReference type="EMBL" id="KIJ34248.1"/>
    </source>
</evidence>
<evidence type="ECO:0000256" key="4">
    <source>
        <dbReference type="RuleBase" id="RU367110"/>
    </source>
</evidence>
<dbReference type="Pfam" id="PF13445">
    <property type="entry name" value="zf-RING_UBOX"/>
    <property type="match status" value="1"/>
</dbReference>
<gene>
    <name evidence="7" type="ORF">M422DRAFT_35191</name>
</gene>
<keyword evidence="4" id="KW-0507">mRNA processing</keyword>
<keyword evidence="4" id="KW-0747">Spliceosome</keyword>
<dbReference type="PANTHER" id="PTHR12930:SF0">
    <property type="entry name" value="RING FINGER PROTEIN 113B"/>
    <property type="match status" value="1"/>
</dbReference>
<feature type="region of interest" description="Disordered" evidence="5">
    <location>
        <begin position="147"/>
        <end position="181"/>
    </location>
</feature>
<dbReference type="PANTHER" id="PTHR12930">
    <property type="entry name" value="ZINC FINGER PROTEIN 183"/>
    <property type="match status" value="1"/>
</dbReference>
<keyword evidence="3 4" id="KW-0862">Zinc</keyword>
<dbReference type="AlphaFoldDB" id="A0A0C9TV53"/>
<comment type="function">
    <text evidence="4">Involved in pre-mRNA splicing.</text>
</comment>
<evidence type="ECO:0000256" key="3">
    <source>
        <dbReference type="ARBA" id="ARBA00022833"/>
    </source>
</evidence>
<dbReference type="Gene3D" id="3.30.40.10">
    <property type="entry name" value="Zinc/RING finger domain, C3HC4 (zinc finger)"/>
    <property type="match status" value="1"/>
</dbReference>
<dbReference type="GO" id="GO:0003677">
    <property type="term" value="F:DNA binding"/>
    <property type="evidence" value="ECO:0007669"/>
    <property type="project" value="UniProtKB-UniRule"/>
</dbReference>
<reference evidence="7 8" key="1">
    <citation type="submission" date="2014-06" db="EMBL/GenBank/DDBJ databases">
        <title>Evolutionary Origins and Diversification of the Mycorrhizal Mutualists.</title>
        <authorList>
            <consortium name="DOE Joint Genome Institute"/>
            <consortium name="Mycorrhizal Genomics Consortium"/>
            <person name="Kohler A."/>
            <person name="Kuo A."/>
            <person name="Nagy L.G."/>
            <person name="Floudas D."/>
            <person name="Copeland A."/>
            <person name="Barry K.W."/>
            <person name="Cichocki N."/>
            <person name="Veneault-Fourrey C."/>
            <person name="LaButti K."/>
            <person name="Lindquist E.A."/>
            <person name="Lipzen A."/>
            <person name="Lundell T."/>
            <person name="Morin E."/>
            <person name="Murat C."/>
            <person name="Riley R."/>
            <person name="Ohm R."/>
            <person name="Sun H."/>
            <person name="Tunlid A."/>
            <person name="Henrissat B."/>
            <person name="Grigoriev I.V."/>
            <person name="Hibbett D.S."/>
            <person name="Martin F."/>
        </authorList>
    </citation>
    <scope>NUCLEOTIDE SEQUENCE [LARGE SCALE GENOMIC DNA]</scope>
    <source>
        <strain evidence="7 8">SS14</strain>
    </source>
</reference>
<dbReference type="GO" id="GO:0034247">
    <property type="term" value="P:snoRNA splicing"/>
    <property type="evidence" value="ECO:0007669"/>
    <property type="project" value="TreeGrafter"/>
</dbReference>
<keyword evidence="8" id="KW-1185">Reference proteome</keyword>
<keyword evidence="4" id="KW-0238">DNA-binding</keyword>
<feature type="domain" description="Zinc finger RING-type eukaryotic" evidence="6">
    <location>
        <begin position="110"/>
        <end position="134"/>
    </location>
</feature>
<keyword evidence="2 4" id="KW-0863">Zinc-finger</keyword>
<dbReference type="InterPro" id="IPR027370">
    <property type="entry name" value="Znf-RING_euk"/>
</dbReference>
<dbReference type="GO" id="GO:0008270">
    <property type="term" value="F:zinc ion binding"/>
    <property type="evidence" value="ECO:0007669"/>
    <property type="project" value="UniProtKB-KW"/>
</dbReference>
<dbReference type="EMBL" id="KN837202">
    <property type="protein sequence ID" value="KIJ34248.1"/>
    <property type="molecule type" value="Genomic_DNA"/>
</dbReference>
<sequence length="181" mass="19916">MLCYRICLASPPTSPPATTSMFKVANESNTASAVIVPNHKTTSNHLSQATNKHEETMKMSGFGDTCKFSYDRGTHLTGWQLDKLAADSKGNVANDVESDIDSDEDIPFVCLICRKPCTDPVVTGCGHYFCSSWIFNRADKIIAKMNEKRKSKEMAEEEESTQGGVEVEGLTDADSEDNDDY</sequence>
<dbReference type="HOGENOM" id="CLU_1489897_0_0_1"/>
<proteinExistence type="inferred from homology"/>
<evidence type="ECO:0000256" key="2">
    <source>
        <dbReference type="ARBA" id="ARBA00022771"/>
    </source>
</evidence>
<dbReference type="Proteomes" id="UP000054279">
    <property type="component" value="Unassembled WGS sequence"/>
</dbReference>
<feature type="compositionally biased region" description="Acidic residues" evidence="5">
    <location>
        <begin position="169"/>
        <end position="181"/>
    </location>
</feature>
<evidence type="ECO:0000256" key="1">
    <source>
        <dbReference type="ARBA" id="ARBA00022723"/>
    </source>
</evidence>
<evidence type="ECO:0000259" key="6">
    <source>
        <dbReference type="Pfam" id="PF13445"/>
    </source>
</evidence>
<organism evidence="7 8">
    <name type="scientific">Sphaerobolus stellatus (strain SS14)</name>
    <dbReference type="NCBI Taxonomy" id="990650"/>
    <lineage>
        <taxon>Eukaryota</taxon>
        <taxon>Fungi</taxon>
        <taxon>Dikarya</taxon>
        <taxon>Basidiomycota</taxon>
        <taxon>Agaricomycotina</taxon>
        <taxon>Agaricomycetes</taxon>
        <taxon>Phallomycetidae</taxon>
        <taxon>Geastrales</taxon>
        <taxon>Sphaerobolaceae</taxon>
        <taxon>Sphaerobolus</taxon>
    </lineage>
</organism>
<protein>
    <recommendedName>
        <fullName evidence="4">Pre-mRNA-splicing factor CWC24</fullName>
    </recommendedName>
</protein>
<dbReference type="OrthoDB" id="25761at2759"/>